<dbReference type="InterPro" id="IPR012341">
    <property type="entry name" value="6hp_glycosidase-like_sf"/>
</dbReference>
<keyword evidence="3" id="KW-1185">Reference proteome</keyword>
<accession>A0AAW2ZKR2</accession>
<dbReference type="GO" id="GO:0005975">
    <property type="term" value="P:carbohydrate metabolic process"/>
    <property type="evidence" value="ECO:0007669"/>
    <property type="project" value="InterPro"/>
</dbReference>
<dbReference type="Proteomes" id="UP001431209">
    <property type="component" value="Unassembled WGS sequence"/>
</dbReference>
<dbReference type="Gene3D" id="1.50.10.10">
    <property type="match status" value="1"/>
</dbReference>
<evidence type="ECO:0000256" key="1">
    <source>
        <dbReference type="SAM" id="SignalP"/>
    </source>
</evidence>
<dbReference type="AlphaFoldDB" id="A0AAW2ZKR2"/>
<reference evidence="2 3" key="1">
    <citation type="submission" date="2024-03" db="EMBL/GenBank/DDBJ databases">
        <title>The Acrasis kona genome and developmental transcriptomes reveal deep origins of eukaryotic multicellular pathways.</title>
        <authorList>
            <person name="Sheikh S."/>
            <person name="Fu C.-J."/>
            <person name="Brown M.W."/>
            <person name="Baldauf S.L."/>
        </authorList>
    </citation>
    <scope>NUCLEOTIDE SEQUENCE [LARGE SCALE GENOMIC DNA]</scope>
    <source>
        <strain evidence="2 3">ATCC MYA-3509</strain>
    </source>
</reference>
<keyword evidence="1" id="KW-0732">Signal</keyword>
<name>A0AAW2ZKR2_9EUKA</name>
<gene>
    <name evidence="2" type="ORF">AKO1_009535</name>
</gene>
<feature type="chain" id="PRO_5043397050" evidence="1">
    <location>
        <begin position="19"/>
        <end position="786"/>
    </location>
</feature>
<feature type="signal peptide" evidence="1">
    <location>
        <begin position="1"/>
        <end position="18"/>
    </location>
</feature>
<comment type="caution">
    <text evidence="2">The sequence shown here is derived from an EMBL/GenBank/DDBJ whole genome shotgun (WGS) entry which is preliminary data.</text>
</comment>
<dbReference type="EMBL" id="JAOPGA020001688">
    <property type="protein sequence ID" value="KAL0490443.1"/>
    <property type="molecule type" value="Genomic_DNA"/>
</dbReference>
<dbReference type="InterPro" id="IPR008928">
    <property type="entry name" value="6-hairpin_glycosidase_sf"/>
</dbReference>
<evidence type="ECO:0000313" key="2">
    <source>
        <dbReference type="EMBL" id="KAL0490443.1"/>
    </source>
</evidence>
<proteinExistence type="predicted"/>
<sequence length="786" mass="87751">MIKILLLISLFLVEVILCDQQVKLSVSSSLVSIDNGFLQLEFDVKSPRISKITADFNGVGEYGKNLVGDRGISLEHSLVVGGKVTTLSSSRSGAGSNVQVKVVTNTTKSVQVDISNVVDDSSNPFLTSVWSIKVDQSHRDFSLSVDTKCIRDSPDTISVQVGNYLTPTSSFGNFQRGVQQMMNATQNYFGSTNKLTRYYALGDTGSVVSLLSSTPVQNVILSAEYNRTSDFRSGVVHVQHGSFPIKRNDYWESLLQSITDDKKSPLKKSSALAPIQTTIAVNHLDFPVLSPHHIHQQINVNFEHLRALYTAVYASPAGALVSYQFPSGVISPTVAYPNRGYWPLFNFYDPDSWFSISAMMYVSDPYINNECRKMLETSAKLVQPDGQLPHHFIGDGDHDLRPTFEAISGATQTGPNIFWALSALQYVKNSGDYEWLKKQADTIRLVIKYITDRYDPNFQLINAPGPLQIDTMIRNNFTSDTNAMVVYLMDQIAEMQDFLNEPSDAYRELSKNIKIGINKWLYRNDHYITQINPDKSTRDFIDYDANLLAVAFNVPEPKERSLKIMKRILSGKCVHGNVKKSPRATFVSEIYYDAANCYGGNTGDSDITMGRIAWAEAHALVAMNDTSSFYQFILDPLIEDLNQHTWLYERYDCDSNPAHNSFYIEYPELIAMLVREIVFGIELGLNVIRINPHLPGGRSEFEYAVGDLLVEYDGHVGSFLIESGIGGGLVKKYRVGKFLPKTEFVVVVEKKGGDRKEMKVTTCEHGVLHFDAPFGAPFVVSGKINA</sequence>
<protein>
    <submittedName>
        <fullName evidence="2">4-hydroxy-tetrahydrodipicolinate reductase</fullName>
    </submittedName>
</protein>
<evidence type="ECO:0000313" key="3">
    <source>
        <dbReference type="Proteomes" id="UP001431209"/>
    </source>
</evidence>
<dbReference type="SUPFAM" id="SSF48208">
    <property type="entry name" value="Six-hairpin glycosidases"/>
    <property type="match status" value="1"/>
</dbReference>
<organism evidence="2 3">
    <name type="scientific">Acrasis kona</name>
    <dbReference type="NCBI Taxonomy" id="1008807"/>
    <lineage>
        <taxon>Eukaryota</taxon>
        <taxon>Discoba</taxon>
        <taxon>Heterolobosea</taxon>
        <taxon>Tetramitia</taxon>
        <taxon>Eutetramitia</taxon>
        <taxon>Acrasidae</taxon>
        <taxon>Acrasis</taxon>
    </lineage>
</organism>